<dbReference type="Pfam" id="PF20408">
    <property type="entry name" value="Abhydrolase_11"/>
    <property type="match status" value="1"/>
</dbReference>
<feature type="domain" description="KANL3/Tex30 alpha/beta hydrolase-like" evidence="1">
    <location>
        <begin position="20"/>
        <end position="129"/>
    </location>
</feature>
<dbReference type="PANTHER" id="PTHR13136:SF11">
    <property type="entry name" value="TESTIS-EXPRESSED PROTEIN 30"/>
    <property type="match status" value="1"/>
</dbReference>
<protein>
    <recommendedName>
        <fullName evidence="1">KANL3/Tex30 alpha/beta hydrolase-like domain-containing protein</fullName>
    </recommendedName>
</protein>
<dbReference type="PANTHER" id="PTHR13136">
    <property type="entry name" value="TESTIS DEVELOPMENT PROTEIN PRTD"/>
    <property type="match status" value="1"/>
</dbReference>
<feature type="non-terminal residue" evidence="2">
    <location>
        <position position="129"/>
    </location>
</feature>
<sequence length="129" mass="13489">MKFESLSIGNLSATYAASEDALLVLAHGAGAGHDHPHMTAIAKALQHVGIGTLRYNFPFIEAGKRRVDTPSVCIATIAEALATAERLAGNVPLLIGGHSFGGRMSTHFAAERDADVAGVICFSFPLHPP</sequence>
<dbReference type="InterPro" id="IPR029058">
    <property type="entry name" value="AB_hydrolase_fold"/>
</dbReference>
<proteinExistence type="predicted"/>
<reference evidence="2" key="1">
    <citation type="submission" date="2018-05" db="EMBL/GenBank/DDBJ databases">
        <authorList>
            <person name="Lanie J.A."/>
            <person name="Ng W.-L."/>
            <person name="Kazmierczak K.M."/>
            <person name="Andrzejewski T.M."/>
            <person name="Davidsen T.M."/>
            <person name="Wayne K.J."/>
            <person name="Tettelin H."/>
            <person name="Glass J.I."/>
            <person name="Rusch D."/>
            <person name="Podicherti R."/>
            <person name="Tsui H.-C.T."/>
            <person name="Winkler M.E."/>
        </authorList>
    </citation>
    <scope>NUCLEOTIDE SEQUENCE</scope>
</reference>
<dbReference type="EMBL" id="UINC01030949">
    <property type="protein sequence ID" value="SVB16190.1"/>
    <property type="molecule type" value="Genomic_DNA"/>
</dbReference>
<gene>
    <name evidence="2" type="ORF">METZ01_LOCUS169044</name>
</gene>
<name>A0A382BQT5_9ZZZZ</name>
<dbReference type="SUPFAM" id="SSF53474">
    <property type="entry name" value="alpha/beta-Hydrolases"/>
    <property type="match status" value="1"/>
</dbReference>
<evidence type="ECO:0000313" key="2">
    <source>
        <dbReference type="EMBL" id="SVB16190.1"/>
    </source>
</evidence>
<dbReference type="AlphaFoldDB" id="A0A382BQT5"/>
<evidence type="ECO:0000259" key="1">
    <source>
        <dbReference type="Pfam" id="PF20408"/>
    </source>
</evidence>
<dbReference type="Gene3D" id="3.40.50.1820">
    <property type="entry name" value="alpha/beta hydrolase"/>
    <property type="match status" value="1"/>
</dbReference>
<accession>A0A382BQT5</accession>
<dbReference type="InterPro" id="IPR046879">
    <property type="entry name" value="KANL3/Tex30_Abhydrolase"/>
</dbReference>
<organism evidence="2">
    <name type="scientific">marine metagenome</name>
    <dbReference type="NCBI Taxonomy" id="408172"/>
    <lineage>
        <taxon>unclassified sequences</taxon>
        <taxon>metagenomes</taxon>
        <taxon>ecological metagenomes</taxon>
    </lineage>
</organism>
<dbReference type="InterPro" id="IPR026555">
    <property type="entry name" value="NSL3/Tex30"/>
</dbReference>